<dbReference type="Proteomes" id="UP000304864">
    <property type="component" value="Chromosome"/>
</dbReference>
<dbReference type="InterPro" id="IPR037522">
    <property type="entry name" value="HD_GYP_dom"/>
</dbReference>
<dbReference type="GO" id="GO:0000160">
    <property type="term" value="P:phosphorelay signal transduction system"/>
    <property type="evidence" value="ECO:0007669"/>
    <property type="project" value="InterPro"/>
</dbReference>
<keyword evidence="2" id="KW-0597">Phosphoprotein</keyword>
<keyword evidence="1" id="KW-0378">Hydrolase</keyword>
<evidence type="ECO:0000313" key="6">
    <source>
        <dbReference type="Proteomes" id="UP000304864"/>
    </source>
</evidence>
<dbReference type="SUPFAM" id="SSF109604">
    <property type="entry name" value="HD-domain/PDEase-like"/>
    <property type="match status" value="1"/>
</dbReference>
<dbReference type="AlphaFoldDB" id="A0A4V1HHR1"/>
<dbReference type="CDD" id="cd17551">
    <property type="entry name" value="REC_RpfG-like"/>
    <property type="match status" value="1"/>
</dbReference>
<dbReference type="GO" id="GO:0009214">
    <property type="term" value="P:cyclic nucleotide catabolic process"/>
    <property type="evidence" value="ECO:0007669"/>
    <property type="project" value="UniProtKB-ARBA"/>
</dbReference>
<protein>
    <submittedName>
        <fullName evidence="5">Response regulator</fullName>
    </submittedName>
</protein>
<evidence type="ECO:0000259" key="4">
    <source>
        <dbReference type="PROSITE" id="PS51832"/>
    </source>
</evidence>
<evidence type="ECO:0000259" key="3">
    <source>
        <dbReference type="PROSITE" id="PS50110"/>
    </source>
</evidence>
<dbReference type="PROSITE" id="PS50110">
    <property type="entry name" value="RESPONSE_REGULATORY"/>
    <property type="match status" value="1"/>
</dbReference>
<dbReference type="Pfam" id="PF13487">
    <property type="entry name" value="HD_5"/>
    <property type="match status" value="1"/>
</dbReference>
<dbReference type="KEGG" id="thig:FE785_04255"/>
<dbReference type="RefSeq" id="WP_138564580.1">
    <property type="nucleotide sequence ID" value="NZ_CP040602.1"/>
</dbReference>
<dbReference type="InterPro" id="IPR001789">
    <property type="entry name" value="Sig_transdc_resp-reg_receiver"/>
</dbReference>
<dbReference type="SMART" id="SM00471">
    <property type="entry name" value="HDc"/>
    <property type="match status" value="1"/>
</dbReference>
<dbReference type="SMART" id="SM00448">
    <property type="entry name" value="REC"/>
    <property type="match status" value="1"/>
</dbReference>
<sequence>MKSVHDSNDCHTAKIMVVDDEPVNLKLVDRILRSQGYGSIVLESDPRNVLALYKSEMPDLILLDINMPYLDGYQVMEQLKALNDPLLPPIVILTAQSSEEFLLKALQLGAQDFLVKPFNVNEMVMRVRNFLQSQLAHKALYNQKALLEAVVQERTEELHHTRLQVVQRLGKAAEYRDEETGYHILRMSHMCAHLAKSIGWDDYQCDLVLNASPMHDIGKIGIPDSVLLKPGKLDAEEWKIMQSHTTIGARMLEGDDSDLIKMAREIALTHHEKWDGSGYPNGLAGDSIPLVGRIAAIADVFDALTSERPYKKAWSVEDAVSLIKESSGKHFDPELVEVFEQVLPEMLQIKNQFQEKEIL</sequence>
<evidence type="ECO:0000256" key="1">
    <source>
        <dbReference type="ARBA" id="ARBA00022801"/>
    </source>
</evidence>
<dbReference type="FunFam" id="1.10.3210.10:FF:000018">
    <property type="entry name" value="Two-component system response regulator"/>
    <property type="match status" value="1"/>
</dbReference>
<dbReference type="PROSITE" id="PS51832">
    <property type="entry name" value="HD_GYP"/>
    <property type="match status" value="1"/>
</dbReference>
<feature type="modified residue" description="4-aspartylphosphate" evidence="2">
    <location>
        <position position="64"/>
    </location>
</feature>
<dbReference type="InterPro" id="IPR052020">
    <property type="entry name" value="Cyclic_di-GMP/3'3'-cGAMP_PDE"/>
</dbReference>
<dbReference type="SUPFAM" id="SSF52172">
    <property type="entry name" value="CheY-like"/>
    <property type="match status" value="1"/>
</dbReference>
<feature type="domain" description="Response regulatory" evidence="3">
    <location>
        <begin position="14"/>
        <end position="131"/>
    </location>
</feature>
<dbReference type="OrthoDB" id="9816273at2"/>
<evidence type="ECO:0000313" key="5">
    <source>
        <dbReference type="EMBL" id="QCU89903.1"/>
    </source>
</evidence>
<organism evidence="5 6">
    <name type="scientific">Thiomicrorhabdus sediminis</name>
    <dbReference type="NCBI Taxonomy" id="2580412"/>
    <lineage>
        <taxon>Bacteria</taxon>
        <taxon>Pseudomonadati</taxon>
        <taxon>Pseudomonadota</taxon>
        <taxon>Gammaproteobacteria</taxon>
        <taxon>Thiotrichales</taxon>
        <taxon>Piscirickettsiaceae</taxon>
        <taxon>Thiomicrorhabdus</taxon>
    </lineage>
</organism>
<dbReference type="CDD" id="cd00077">
    <property type="entry name" value="HDc"/>
    <property type="match status" value="1"/>
</dbReference>
<dbReference type="PANTHER" id="PTHR45228:SF1">
    <property type="entry name" value="CYCLIC DI-GMP PHOSPHODIESTERASE TM_0186"/>
    <property type="match status" value="1"/>
</dbReference>
<gene>
    <name evidence="5" type="ORF">FE785_04255</name>
</gene>
<reference evidence="5 6" key="1">
    <citation type="submission" date="2019-05" db="EMBL/GenBank/DDBJ databases">
        <title>Thiomicrorhabdus sediminis sp. nov, a novel sulfur-oxidizing bacterium isolated from coastal sediment.</title>
        <authorList>
            <person name="Liu X."/>
        </authorList>
    </citation>
    <scope>NUCLEOTIDE SEQUENCE [LARGE SCALE GENOMIC DNA]</scope>
    <source>
        <strain evidence="5 6">G1</strain>
    </source>
</reference>
<evidence type="ECO:0000256" key="2">
    <source>
        <dbReference type="PROSITE-ProRule" id="PRU00169"/>
    </source>
</evidence>
<name>A0A4V1HHR1_9GAMM</name>
<dbReference type="GO" id="GO:0004112">
    <property type="term" value="F:cyclic-nucleotide phosphodiesterase activity"/>
    <property type="evidence" value="ECO:0007669"/>
    <property type="project" value="UniProtKB-ARBA"/>
</dbReference>
<feature type="domain" description="HD-GYP" evidence="4">
    <location>
        <begin position="158"/>
        <end position="355"/>
    </location>
</feature>
<keyword evidence="6" id="KW-1185">Reference proteome</keyword>
<dbReference type="PANTHER" id="PTHR45228">
    <property type="entry name" value="CYCLIC DI-GMP PHOSPHODIESTERASE TM_0186-RELATED"/>
    <property type="match status" value="1"/>
</dbReference>
<dbReference type="InterPro" id="IPR003607">
    <property type="entry name" value="HD/PDEase_dom"/>
</dbReference>
<proteinExistence type="predicted"/>
<dbReference type="Pfam" id="PF00072">
    <property type="entry name" value="Response_reg"/>
    <property type="match status" value="1"/>
</dbReference>
<dbReference type="EMBL" id="CP040602">
    <property type="protein sequence ID" value="QCU89903.1"/>
    <property type="molecule type" value="Genomic_DNA"/>
</dbReference>
<dbReference type="Gene3D" id="1.10.3210.10">
    <property type="entry name" value="Hypothetical protein af1432"/>
    <property type="match status" value="1"/>
</dbReference>
<accession>A0A4V1HHR1</accession>
<dbReference type="InterPro" id="IPR011006">
    <property type="entry name" value="CheY-like_superfamily"/>
</dbReference>
<dbReference type="Gene3D" id="3.40.50.2300">
    <property type="match status" value="1"/>
</dbReference>